<reference evidence="2" key="1">
    <citation type="submission" date="2020-11" db="EMBL/GenBank/DDBJ databases">
        <authorList>
            <consortium name="DOE Joint Genome Institute"/>
            <person name="Ahrendt S."/>
            <person name="Riley R."/>
            <person name="Andreopoulos W."/>
            <person name="LaButti K."/>
            <person name="Pangilinan J."/>
            <person name="Ruiz-duenas F.J."/>
            <person name="Barrasa J.M."/>
            <person name="Sanchez-Garcia M."/>
            <person name="Camarero S."/>
            <person name="Miyauchi S."/>
            <person name="Serrano A."/>
            <person name="Linde D."/>
            <person name="Babiker R."/>
            <person name="Drula E."/>
            <person name="Ayuso-Fernandez I."/>
            <person name="Pacheco R."/>
            <person name="Padilla G."/>
            <person name="Ferreira P."/>
            <person name="Barriuso J."/>
            <person name="Kellner H."/>
            <person name="Castanera R."/>
            <person name="Alfaro M."/>
            <person name="Ramirez L."/>
            <person name="Pisabarro A.G."/>
            <person name="Kuo A."/>
            <person name="Tritt A."/>
            <person name="Lipzen A."/>
            <person name="He G."/>
            <person name="Yan M."/>
            <person name="Ng V."/>
            <person name="Cullen D."/>
            <person name="Martin F."/>
            <person name="Rosso M.-N."/>
            <person name="Henrissat B."/>
            <person name="Hibbett D."/>
            <person name="Martinez A.T."/>
            <person name="Grigoriev I.V."/>
        </authorList>
    </citation>
    <scope>NUCLEOTIDE SEQUENCE</scope>
    <source>
        <strain evidence="2">AH 44721</strain>
    </source>
</reference>
<evidence type="ECO:0000313" key="2">
    <source>
        <dbReference type="EMBL" id="KAF8880809.1"/>
    </source>
</evidence>
<dbReference type="AlphaFoldDB" id="A0A9P5NEV4"/>
<keyword evidence="3" id="KW-1185">Reference proteome</keyword>
<gene>
    <name evidence="2" type="ORF">CPB84DRAFT_1851742</name>
</gene>
<protein>
    <submittedName>
        <fullName evidence="2">Uncharacterized protein</fullName>
    </submittedName>
</protein>
<evidence type="ECO:0000256" key="1">
    <source>
        <dbReference type="SAM" id="Coils"/>
    </source>
</evidence>
<dbReference type="Proteomes" id="UP000724874">
    <property type="component" value="Unassembled WGS sequence"/>
</dbReference>
<evidence type="ECO:0000313" key="3">
    <source>
        <dbReference type="Proteomes" id="UP000724874"/>
    </source>
</evidence>
<name>A0A9P5NEV4_GYMJU</name>
<comment type="caution">
    <text evidence="2">The sequence shown here is derived from an EMBL/GenBank/DDBJ whole genome shotgun (WGS) entry which is preliminary data.</text>
</comment>
<sequence>MPFATQSKSASESGSLDLLSDVAIRRRYHELINALMRRKMQKKYLQQELLDYPDYGEQRTTKMRENIEKLEKEITHLSTELDHTRRLLPLYIVDETERVKAICEASYLNRGT</sequence>
<proteinExistence type="predicted"/>
<organism evidence="2 3">
    <name type="scientific">Gymnopilus junonius</name>
    <name type="common">Spectacular rustgill mushroom</name>
    <name type="synonym">Gymnopilus spectabilis subsp. junonius</name>
    <dbReference type="NCBI Taxonomy" id="109634"/>
    <lineage>
        <taxon>Eukaryota</taxon>
        <taxon>Fungi</taxon>
        <taxon>Dikarya</taxon>
        <taxon>Basidiomycota</taxon>
        <taxon>Agaricomycotina</taxon>
        <taxon>Agaricomycetes</taxon>
        <taxon>Agaricomycetidae</taxon>
        <taxon>Agaricales</taxon>
        <taxon>Agaricineae</taxon>
        <taxon>Hymenogastraceae</taxon>
        <taxon>Gymnopilus</taxon>
    </lineage>
</organism>
<dbReference type="EMBL" id="JADNYJ010000137">
    <property type="protein sequence ID" value="KAF8880809.1"/>
    <property type="molecule type" value="Genomic_DNA"/>
</dbReference>
<keyword evidence="1" id="KW-0175">Coiled coil</keyword>
<feature type="coiled-coil region" evidence="1">
    <location>
        <begin position="60"/>
        <end position="87"/>
    </location>
</feature>
<accession>A0A9P5NEV4</accession>